<dbReference type="Proteomes" id="UP000594262">
    <property type="component" value="Unplaced"/>
</dbReference>
<dbReference type="GO" id="GO:0003950">
    <property type="term" value="F:NAD+ poly-ADP-ribosyltransferase activity"/>
    <property type="evidence" value="ECO:0007669"/>
    <property type="project" value="InterPro"/>
</dbReference>
<feature type="domain" description="PARP catalytic" evidence="2">
    <location>
        <begin position="253"/>
        <end position="379"/>
    </location>
</feature>
<organism evidence="3 4">
    <name type="scientific">Clytia hemisphaerica</name>
    <dbReference type="NCBI Taxonomy" id="252671"/>
    <lineage>
        <taxon>Eukaryota</taxon>
        <taxon>Metazoa</taxon>
        <taxon>Cnidaria</taxon>
        <taxon>Hydrozoa</taxon>
        <taxon>Hydroidolina</taxon>
        <taxon>Leptothecata</taxon>
        <taxon>Obeliida</taxon>
        <taxon>Clytiidae</taxon>
        <taxon>Clytia</taxon>
    </lineage>
</organism>
<dbReference type="OrthoDB" id="406099at2759"/>
<evidence type="ECO:0000313" key="3">
    <source>
        <dbReference type="EnsemblMetazoa" id="CLYHEMP002767.1"/>
    </source>
</evidence>
<keyword evidence="4" id="KW-1185">Reference proteome</keyword>
<dbReference type="SUPFAM" id="SSF56399">
    <property type="entry name" value="ADP-ribosylation"/>
    <property type="match status" value="1"/>
</dbReference>
<feature type="region of interest" description="Disordered" evidence="1">
    <location>
        <begin position="210"/>
        <end position="238"/>
    </location>
</feature>
<sequence length="429" mass="48967">MDFEHKNKLKRNFYKLFFKILDTEIIDAVLQECNYNEHQSYEQLAMISGQRPILQADVPPTAPPYSRYTGLQSNPQQQIPPNAPYPHQQAAQVYPPQQPPIGHFRQQQQPIYQNAGAAPGGGVGGQIQPPLIQPRFVPKQLYPQPTQPGGAARAATQQERRHEPQQQPVSAPRRSVPVPRRGSDSDEDGDRALLTLALKLQLLRVLVEQGADQKKKDSDAPKRELTAGERDFPKHWPRNDRSVNIIPVKGAIFDRIKEIFHDSKTGMKANAKMKICSVDELCNMKLYEEFIVQKHCLVNDKKDLNERNLWYPSRDQFVEEICHKGIDFSNNLADGPIGTGKYFFLNATEAHERKAAHRYQKNTIAYMFLCNVLAGDITKTGPECKKVPLHSDGRSYDCSVDSILRPELYIIHHKMNCYPRYLVTYMVEE</sequence>
<dbReference type="AlphaFoldDB" id="A0A7M5UUC7"/>
<accession>A0A7M5UUC7</accession>
<dbReference type="Gene3D" id="3.90.228.10">
    <property type="match status" value="1"/>
</dbReference>
<dbReference type="PANTHER" id="PTHR45740:SF2">
    <property type="entry name" value="POLY [ADP-RIBOSE] POLYMERASE"/>
    <property type="match status" value="1"/>
</dbReference>
<dbReference type="PANTHER" id="PTHR45740">
    <property type="entry name" value="POLY [ADP-RIBOSE] POLYMERASE"/>
    <property type="match status" value="1"/>
</dbReference>
<feature type="compositionally biased region" description="Low complexity" evidence="1">
    <location>
        <begin position="165"/>
        <end position="180"/>
    </location>
</feature>
<proteinExistence type="predicted"/>
<evidence type="ECO:0000259" key="2">
    <source>
        <dbReference type="Pfam" id="PF00644"/>
    </source>
</evidence>
<dbReference type="InterPro" id="IPR051712">
    <property type="entry name" value="ARTD-AVP"/>
</dbReference>
<name>A0A7M5UUC7_9CNID</name>
<dbReference type="InterPro" id="IPR012317">
    <property type="entry name" value="Poly(ADP-ribose)pol_cat_dom"/>
</dbReference>
<feature type="compositionally biased region" description="Polar residues" evidence="1">
    <location>
        <begin position="71"/>
        <end position="80"/>
    </location>
</feature>
<dbReference type="EnsemblMetazoa" id="CLYHEMT002767.1">
    <property type="protein sequence ID" value="CLYHEMP002767.1"/>
    <property type="gene ID" value="CLYHEMG002767"/>
</dbReference>
<dbReference type="GO" id="GO:0005634">
    <property type="term" value="C:nucleus"/>
    <property type="evidence" value="ECO:0007669"/>
    <property type="project" value="TreeGrafter"/>
</dbReference>
<feature type="compositionally biased region" description="Basic and acidic residues" evidence="1">
    <location>
        <begin position="211"/>
        <end position="238"/>
    </location>
</feature>
<feature type="region of interest" description="Disordered" evidence="1">
    <location>
        <begin position="71"/>
        <end position="90"/>
    </location>
</feature>
<dbReference type="GO" id="GO:1990404">
    <property type="term" value="F:NAD+-protein mono-ADP-ribosyltransferase activity"/>
    <property type="evidence" value="ECO:0007669"/>
    <property type="project" value="TreeGrafter"/>
</dbReference>
<dbReference type="Pfam" id="PF00644">
    <property type="entry name" value="PARP"/>
    <property type="match status" value="1"/>
</dbReference>
<evidence type="ECO:0000256" key="1">
    <source>
        <dbReference type="SAM" id="MobiDB-lite"/>
    </source>
</evidence>
<evidence type="ECO:0000313" key="4">
    <source>
        <dbReference type="Proteomes" id="UP000594262"/>
    </source>
</evidence>
<feature type="region of interest" description="Disordered" evidence="1">
    <location>
        <begin position="139"/>
        <end position="190"/>
    </location>
</feature>
<reference evidence="3" key="1">
    <citation type="submission" date="2021-01" db="UniProtKB">
        <authorList>
            <consortium name="EnsemblMetazoa"/>
        </authorList>
    </citation>
    <scope>IDENTIFICATION</scope>
</reference>
<protein>
    <recommendedName>
        <fullName evidence="2">PARP catalytic domain-containing protein</fullName>
    </recommendedName>
</protein>